<feature type="compositionally biased region" description="Gly residues" evidence="11">
    <location>
        <begin position="200"/>
        <end position="212"/>
    </location>
</feature>
<evidence type="ECO:0000259" key="13">
    <source>
        <dbReference type="Pfam" id="PF12780"/>
    </source>
</evidence>
<evidence type="ECO:0000256" key="10">
    <source>
        <dbReference type="SAM" id="Coils"/>
    </source>
</evidence>
<dbReference type="SUPFAM" id="SSF52540">
    <property type="entry name" value="P-loop containing nucleoside triphosphate hydrolases"/>
    <property type="match status" value="1"/>
</dbReference>
<dbReference type="FunFam" id="1.20.920.20:FF:000001">
    <property type="entry name" value="dynein heavy chain 2, axonemal"/>
    <property type="match status" value="1"/>
</dbReference>
<feature type="domain" description="Dynein heavy chain AAA module D4" evidence="13">
    <location>
        <begin position="971"/>
        <end position="1102"/>
    </location>
</feature>
<feature type="domain" description="Dynein heavy chain ATP-binding dynein motor region" evidence="14">
    <location>
        <begin position="1760"/>
        <end position="1990"/>
    </location>
</feature>
<feature type="coiled-coil region" evidence="10">
    <location>
        <begin position="1416"/>
        <end position="1453"/>
    </location>
</feature>
<keyword evidence="8" id="KW-0505">Motor protein</keyword>
<evidence type="ECO:0000256" key="9">
    <source>
        <dbReference type="ARBA" id="ARBA00023212"/>
    </source>
</evidence>
<feature type="domain" description="Dynein heavy chain coiled coil stalk" evidence="12">
    <location>
        <begin position="1382"/>
        <end position="1657"/>
    </location>
</feature>
<evidence type="ECO:0000256" key="2">
    <source>
        <dbReference type="ARBA" id="ARBA00022490"/>
    </source>
</evidence>
<dbReference type="Pfam" id="PF12780">
    <property type="entry name" value="AAA_8"/>
    <property type="match status" value="1"/>
</dbReference>
<evidence type="ECO:0000259" key="12">
    <source>
        <dbReference type="Pfam" id="PF12777"/>
    </source>
</evidence>
<dbReference type="GO" id="GO:0005874">
    <property type="term" value="C:microtubule"/>
    <property type="evidence" value="ECO:0007669"/>
    <property type="project" value="UniProtKB-KW"/>
</dbReference>
<keyword evidence="2" id="KW-0963">Cytoplasm</keyword>
<dbReference type="InterPro" id="IPR024743">
    <property type="entry name" value="Dynein_HC_stalk"/>
</dbReference>
<feature type="region of interest" description="Disordered" evidence="11">
    <location>
        <begin position="799"/>
        <end position="878"/>
    </location>
</feature>
<feature type="region of interest" description="Disordered" evidence="11">
    <location>
        <begin position="1311"/>
        <end position="1331"/>
    </location>
</feature>
<keyword evidence="6" id="KW-0243">Dynein</keyword>
<evidence type="ECO:0000256" key="1">
    <source>
        <dbReference type="ARBA" id="ARBA00004245"/>
    </source>
</evidence>
<keyword evidence="4" id="KW-0547">Nucleotide-binding</keyword>
<dbReference type="GO" id="GO:0051959">
    <property type="term" value="F:dynein light intermediate chain binding"/>
    <property type="evidence" value="ECO:0007669"/>
    <property type="project" value="InterPro"/>
</dbReference>
<dbReference type="Proteomes" id="UP000324907">
    <property type="component" value="Unassembled WGS sequence"/>
</dbReference>
<evidence type="ECO:0000256" key="3">
    <source>
        <dbReference type="ARBA" id="ARBA00022701"/>
    </source>
</evidence>
<dbReference type="PANTHER" id="PTHR45703:SF36">
    <property type="entry name" value="DYNEIN HEAVY CHAIN, CYTOPLASMIC"/>
    <property type="match status" value="1"/>
</dbReference>
<dbReference type="InterPro" id="IPR035706">
    <property type="entry name" value="AAA_9"/>
</dbReference>
<comment type="subcellular location">
    <subcellularLocation>
        <location evidence="1">Cytoplasm</location>
        <location evidence="1">Cytoskeleton</location>
    </subcellularLocation>
</comment>
<feature type="region of interest" description="Disordered" evidence="11">
    <location>
        <begin position="756"/>
        <end position="786"/>
    </location>
</feature>
<evidence type="ECO:0000256" key="11">
    <source>
        <dbReference type="SAM" id="MobiDB-lite"/>
    </source>
</evidence>
<reference evidence="15 16" key="1">
    <citation type="submission" date="2019-07" db="EMBL/GenBank/DDBJ databases">
        <title>Genomes of Cafeteria roenbergensis.</title>
        <authorList>
            <person name="Fischer M.G."/>
            <person name="Hackl T."/>
            <person name="Roman M."/>
        </authorList>
    </citation>
    <scope>NUCLEOTIDE SEQUENCE [LARGE SCALE GENOMIC DNA]</scope>
    <source>
        <strain evidence="15 16">RCC970-E3</strain>
    </source>
</reference>
<evidence type="ECO:0000256" key="8">
    <source>
        <dbReference type="ARBA" id="ARBA00023175"/>
    </source>
</evidence>
<dbReference type="InterPro" id="IPR024317">
    <property type="entry name" value="Dynein_heavy_chain_D4_dom"/>
</dbReference>
<dbReference type="GO" id="GO:0045505">
    <property type="term" value="F:dynein intermediate chain binding"/>
    <property type="evidence" value="ECO:0007669"/>
    <property type="project" value="InterPro"/>
</dbReference>
<dbReference type="InterPro" id="IPR026983">
    <property type="entry name" value="DHC"/>
</dbReference>
<feature type="region of interest" description="Disordered" evidence="11">
    <location>
        <begin position="186"/>
        <end position="226"/>
    </location>
</feature>
<dbReference type="GO" id="GO:0007018">
    <property type="term" value="P:microtubule-based movement"/>
    <property type="evidence" value="ECO:0007669"/>
    <property type="project" value="InterPro"/>
</dbReference>
<dbReference type="Pfam" id="PF12777">
    <property type="entry name" value="MT"/>
    <property type="match status" value="1"/>
</dbReference>
<sequence length="2013" mass="207078">MACKRARELSTSAAAGAGEERSQWVLLDGPTEQRWLDSLNTVLDDSRRMTLPSGEVLPLPDLAKLVFESADLRHASPAAVTRCGVVVHERWTVGWRPVVASWLDGLRGVAGHPDNKALLTALFETLMDPACALVLGGAASAAGAAPFTAGRDAALARMLHDAGIRPTGEAAELLRGMLGGLDGAGGEAGVDAEAPEADGAPGGEGAGAGAGAPAGDAAGAAGSRQGRGADGAASSAYVGAAADAAASLPSEAASELSPLCLSEAALATHLVSILEPLLDTLQLKRMLHQAAAAGRHTLLLGPAASGKSTALWANANALGESLAVAAASQGGQSADADKSAFPEASFAQGSAAGGLRLGSGRRRGGGAGDGSTYSGARDDAMGGESSVYGRESVGRQSVGSRGTRMTGAGRSKVPGGGGGTSVVSGKPSGIGTSLVEDADERMAAFGGAARRSAATCFTTHVPLSRCSSAWSVRRAVEGGLQRHAPGVLGAGPAPREGRRAAQLLVVSDDLHLASAPADGPREAEPTGVVAAHEALLSLVSAGGWHSPARGGAVRFSAIDEVTLLAAMRSSASTSGESGAGGIEPRLARWLHAVAVPTPNEAALSRILTAGLGWEVRRLGLSESVARSLRGVVGATAQALRRSAAALRPSPSRPHYGISPRSAARILNGVCLADLQSLSVDHEAVARLWMHEAWRELGDRLVSEGDRSALLAVLRSTARSAFAVDVDRALGRLDASGRGRVDSPALMDGLLFAEFLPGDEDEEAEGERPASEAGMEGKVRLPSRPRGRVDLSVAAGAGATGGGAAGGAGGASGGGGAGAGSDAASGEDGGDAADGGGGGAGEAAAGGGGAEEDEDDDDVGGVGLGGGNEDEEAAARQLRSEGARGASYVEVFAPSVGTSARDAVVAAAVGDGPGFEELLDAAGVGVGGASDTEPGTAAASPRTTVARSGLTQLQRVMAAYVAEYNSVSPRPMPLAVFAYAVQHLCRIGRALRLAGGHAVLLGDPGSSRRSLTRLAAYMGGHDLVEVEPVAEAGRKAWRDELRRVVRRAASRSTSVVLLVTDTQLARVPGALDDVAALMARGEVVDMLPPEERAVQAERLRGAARVILRARAAAREAALSEGRLEAVGSGRPEHDGRASRGASRGGQGDGSSAYSSRHGGSSLASGGLPKPAAPRGIGYSLPQDAEPTVADCWEEFVRRVRSRLHVVVCASTDARSLRDLVRAYPACSLRGVDTQGELPPGLAVLAAGTLDPASPALPDLCSQLVPAAPWPLGPSDARVARVVQLCAWLHEDAAATAQALAIARGDAAGIAIGDSGAPDGPAEAGPEAPHRAGGLSQDAVAARASTLEWEGPPLHVSPASFLELVAVFARLLREKSQSLTEARERFRRGIEQLRSASVAVEAMGADLAELKPRLHSHAAQTSAAMRQVEEERRLVERAREQVASEERSANAKAEEARAIKAECDADLAGAIPAMTAALEAVDSLRKSDIVEVKGMPHPPPAVRLCMQAVCLLFGIPPRRVPDPKPGNAGNVRLDYWSAAKATLLSDGRLLSKLQEFDRDNMDDRTVDAVTPLLSDPLFDEAKMRQASTAAHGLSLWVRALVDYHEALRVIRPKRARSDAAEGELAGLTRSLRAKQSELGRVAERVNALSEQLQASQDKKRELEEAVEVDQPVAYLGPLGPSARSAALRRWHAAIARSGIGITVEQDDDGVLEAGDAGGAAGETAGRMASEETDAEAVGRPAVLAGPGRVLERTFDDELQLQAWRLAGLPPDPFSVENAILTVTTRRWPLLVDPQGQAAAWIREMESESGLVVADAGAPDAAQRVEAAVQLGQPVLLSGVAGGGAAGSSSGAAKELPVWLEPLLRRQVVRRGDARYVRLGGRLVHFADGFRLYLRETVAAPRLSADASTMVTTVNFALTWGGVSHQLLGAAVAEERADLEQDKARVVLELAEYGSQLRSLEERVLQLLAERSHDLLEDSEAVDTLQDCRRLSEAATRKRAAARVTAARIDAARGAL</sequence>
<evidence type="ECO:0000256" key="5">
    <source>
        <dbReference type="ARBA" id="ARBA00022840"/>
    </source>
</evidence>
<dbReference type="EMBL" id="VLTL01000289">
    <property type="protein sequence ID" value="KAA0147151.1"/>
    <property type="molecule type" value="Genomic_DNA"/>
</dbReference>
<evidence type="ECO:0000256" key="6">
    <source>
        <dbReference type="ARBA" id="ARBA00023017"/>
    </source>
</evidence>
<dbReference type="Gene3D" id="6.10.140.1060">
    <property type="match status" value="1"/>
</dbReference>
<evidence type="ECO:0000256" key="7">
    <source>
        <dbReference type="ARBA" id="ARBA00023054"/>
    </source>
</evidence>
<keyword evidence="9" id="KW-0206">Cytoskeleton</keyword>
<keyword evidence="3" id="KW-0493">Microtubule</keyword>
<feature type="coiled-coil region" evidence="10">
    <location>
        <begin position="1940"/>
        <end position="1967"/>
    </location>
</feature>
<keyword evidence="7 10" id="KW-0175">Coiled coil</keyword>
<evidence type="ECO:0000259" key="14">
    <source>
        <dbReference type="Pfam" id="PF12781"/>
    </source>
</evidence>
<evidence type="ECO:0000313" key="16">
    <source>
        <dbReference type="Proteomes" id="UP000324907"/>
    </source>
</evidence>
<dbReference type="InterPro" id="IPR027417">
    <property type="entry name" value="P-loop_NTPase"/>
</dbReference>
<feature type="compositionally biased region" description="Gly residues" evidence="11">
    <location>
        <begin position="799"/>
        <end position="818"/>
    </location>
</feature>
<feature type="compositionally biased region" description="Basic and acidic residues" evidence="11">
    <location>
        <begin position="765"/>
        <end position="778"/>
    </location>
</feature>
<gene>
    <name evidence="15" type="ORF">FNF28_07595</name>
</gene>
<dbReference type="Gene3D" id="3.40.50.300">
    <property type="entry name" value="P-loop containing nucleotide triphosphate hydrolases"/>
    <property type="match status" value="3"/>
</dbReference>
<keyword evidence="5" id="KW-0067">ATP-binding</keyword>
<dbReference type="GO" id="GO:0030286">
    <property type="term" value="C:dynein complex"/>
    <property type="evidence" value="ECO:0007669"/>
    <property type="project" value="UniProtKB-KW"/>
</dbReference>
<dbReference type="PANTHER" id="PTHR45703">
    <property type="entry name" value="DYNEIN HEAVY CHAIN"/>
    <property type="match status" value="1"/>
</dbReference>
<dbReference type="GO" id="GO:0005524">
    <property type="term" value="F:ATP binding"/>
    <property type="evidence" value="ECO:0007669"/>
    <property type="project" value="UniProtKB-KW"/>
</dbReference>
<feature type="region of interest" description="Disordered" evidence="11">
    <location>
        <begin position="352"/>
        <end position="433"/>
    </location>
</feature>
<protein>
    <recommendedName>
        <fullName evidence="17">Dynein heavy chain</fullName>
    </recommendedName>
</protein>
<comment type="caution">
    <text evidence="15">The sequence shown here is derived from an EMBL/GenBank/DDBJ whole genome shotgun (WGS) entry which is preliminary data.</text>
</comment>
<accession>A0A5A8C5I8</accession>
<feature type="compositionally biased region" description="Gly residues" evidence="11">
    <location>
        <begin position="831"/>
        <end position="848"/>
    </location>
</feature>
<feature type="compositionally biased region" description="Low complexity" evidence="11">
    <location>
        <begin position="1148"/>
        <end position="1160"/>
    </location>
</feature>
<feature type="region of interest" description="Disordered" evidence="11">
    <location>
        <begin position="1121"/>
        <end position="1177"/>
    </location>
</feature>
<evidence type="ECO:0000313" key="15">
    <source>
        <dbReference type="EMBL" id="KAA0147151.1"/>
    </source>
</evidence>
<feature type="compositionally biased region" description="Acidic residues" evidence="11">
    <location>
        <begin position="849"/>
        <end position="858"/>
    </location>
</feature>
<name>A0A5A8C5I8_CAFRO</name>
<feature type="compositionally biased region" description="Low complexity" evidence="11">
    <location>
        <begin position="213"/>
        <end position="226"/>
    </location>
</feature>
<dbReference type="Gene3D" id="1.20.920.30">
    <property type="match status" value="1"/>
</dbReference>
<feature type="coiled-coil region" evidence="10">
    <location>
        <begin position="1629"/>
        <end position="1663"/>
    </location>
</feature>
<evidence type="ECO:0008006" key="17">
    <source>
        <dbReference type="Google" id="ProtNLM"/>
    </source>
</evidence>
<dbReference type="Gene3D" id="1.20.920.20">
    <property type="match status" value="1"/>
</dbReference>
<proteinExistence type="predicted"/>
<organism evidence="15 16">
    <name type="scientific">Cafeteria roenbergensis</name>
    <name type="common">Marine flagellate</name>
    <dbReference type="NCBI Taxonomy" id="33653"/>
    <lineage>
        <taxon>Eukaryota</taxon>
        <taxon>Sar</taxon>
        <taxon>Stramenopiles</taxon>
        <taxon>Bigyra</taxon>
        <taxon>Opalozoa</taxon>
        <taxon>Bicosoecida</taxon>
        <taxon>Cafeteriaceae</taxon>
        <taxon>Cafeteria</taxon>
    </lineage>
</organism>
<evidence type="ECO:0000256" key="4">
    <source>
        <dbReference type="ARBA" id="ARBA00022741"/>
    </source>
</evidence>
<dbReference type="Pfam" id="PF12781">
    <property type="entry name" value="AAA_9"/>
    <property type="match status" value="1"/>
</dbReference>